<feature type="transmembrane region" description="Helical" evidence="1">
    <location>
        <begin position="65"/>
        <end position="86"/>
    </location>
</feature>
<proteinExistence type="predicted"/>
<reference evidence="3" key="1">
    <citation type="submission" date="2006-01" db="EMBL/GenBank/DDBJ databases">
        <title>Complete sequence of Novosphingobium aromaticivorans DSM 12444.</title>
        <authorList>
            <consortium name="US DOE Joint Genome Institute"/>
            <person name="Copeland A."/>
            <person name="Lucas S."/>
            <person name="Lapidus A."/>
            <person name="Barry K."/>
            <person name="Detter J.C."/>
            <person name="Glavina T."/>
            <person name="Hammon N."/>
            <person name="Israni S."/>
            <person name="Pitluck S."/>
            <person name="Chain P."/>
            <person name="Malfatti S."/>
            <person name="Shin M."/>
            <person name="Vergez L."/>
            <person name="Schmutz J."/>
            <person name="Larimer F."/>
            <person name="Land M."/>
            <person name="Kyrpides N."/>
            <person name="Ivanova N."/>
            <person name="Fredrickson J."/>
            <person name="Balkwill D."/>
            <person name="Romine M.F."/>
            <person name="Richardson P."/>
        </authorList>
    </citation>
    <scope>NUCLEOTIDE SEQUENCE [LARGE SCALE GENOMIC DNA]</scope>
    <source>
        <strain evidence="3">ATCC 700278 / DSM 12444 / CCUG 56034 / CIP 105152 / NBRC 16084 / F199</strain>
    </source>
</reference>
<sequence>MACVFYSLKAGKNRGSAMNKALHNGDAKARRQVDWRKKMSDNVAYGLLVYTGLQIFVTMHELQGASASILPVFVLVMLVAAIIPLFRQFERRWEHLGDEQAHDMAFRAAFRRDQVKVWLLAAVLPFVITGAFKLLSALF</sequence>
<evidence type="ECO:0000313" key="3">
    <source>
        <dbReference type="Proteomes" id="UP000009134"/>
    </source>
</evidence>
<keyword evidence="1" id="KW-0812">Transmembrane</keyword>
<dbReference type="EMBL" id="CP000248">
    <property type="protein sequence ID" value="ABD24743.1"/>
    <property type="molecule type" value="Genomic_DNA"/>
</dbReference>
<feature type="transmembrane region" description="Helical" evidence="1">
    <location>
        <begin position="117"/>
        <end position="138"/>
    </location>
</feature>
<gene>
    <name evidence="2" type="ordered locus">Saro_0295</name>
</gene>
<dbReference type="KEGG" id="nar:Saro_0295"/>
<name>Q2GBN0_NOVAD</name>
<evidence type="ECO:0000256" key="1">
    <source>
        <dbReference type="SAM" id="Phobius"/>
    </source>
</evidence>
<keyword evidence="1" id="KW-0472">Membrane</keyword>
<evidence type="ECO:0000313" key="2">
    <source>
        <dbReference type="EMBL" id="ABD24743.1"/>
    </source>
</evidence>
<feature type="transmembrane region" description="Helical" evidence="1">
    <location>
        <begin position="42"/>
        <end position="59"/>
    </location>
</feature>
<accession>Q2GBN0</accession>
<protein>
    <submittedName>
        <fullName evidence="2">Uncharacterized protein</fullName>
    </submittedName>
</protein>
<dbReference type="HOGENOM" id="CLU_153185_0_0_5"/>
<dbReference type="Proteomes" id="UP000009134">
    <property type="component" value="Chromosome"/>
</dbReference>
<keyword evidence="1" id="KW-1133">Transmembrane helix</keyword>
<keyword evidence="3" id="KW-1185">Reference proteome</keyword>
<organism evidence="2 3">
    <name type="scientific">Novosphingobium aromaticivorans (strain ATCC 700278 / DSM 12444 / CCUG 56034 / CIP 105152 / NBRC 16084 / F199)</name>
    <dbReference type="NCBI Taxonomy" id="279238"/>
    <lineage>
        <taxon>Bacteria</taxon>
        <taxon>Pseudomonadati</taxon>
        <taxon>Pseudomonadota</taxon>
        <taxon>Alphaproteobacteria</taxon>
        <taxon>Sphingomonadales</taxon>
        <taxon>Sphingomonadaceae</taxon>
        <taxon>Novosphingobium</taxon>
    </lineage>
</organism>
<dbReference type="eggNOG" id="ENOG5031CWB">
    <property type="taxonomic scope" value="Bacteria"/>
</dbReference>
<dbReference type="AlphaFoldDB" id="Q2GBN0"/>
<dbReference type="STRING" id="279238.Saro_0295"/>